<protein>
    <submittedName>
        <fullName evidence="2">Pof4 protein</fullName>
    </submittedName>
</protein>
<feature type="compositionally biased region" description="Polar residues" evidence="1">
    <location>
        <begin position="424"/>
        <end position="459"/>
    </location>
</feature>
<dbReference type="RefSeq" id="XP_014179585.1">
    <property type="nucleotide sequence ID" value="XM_014324110.1"/>
</dbReference>
<dbReference type="VEuPathDB" id="FungiDB:A1Q1_02881"/>
<proteinExistence type="predicted"/>
<feature type="compositionally biased region" description="Low complexity" evidence="1">
    <location>
        <begin position="34"/>
        <end position="58"/>
    </location>
</feature>
<dbReference type="KEGG" id="tasa:A1Q1_02881"/>
<comment type="caution">
    <text evidence="2">The sequence shown here is derived from an EMBL/GenBank/DDBJ whole genome shotgun (WGS) entry which is preliminary data.</text>
</comment>
<feature type="region of interest" description="Disordered" evidence="1">
    <location>
        <begin position="274"/>
        <end position="489"/>
    </location>
</feature>
<dbReference type="GeneID" id="25986394"/>
<reference evidence="2 3" key="1">
    <citation type="journal article" date="2012" name="Eukaryot. Cell">
        <title>Draft genome sequence of CBS 2479, the standard type strain of Trichosporon asahii.</title>
        <authorList>
            <person name="Yang R.Y."/>
            <person name="Li H.T."/>
            <person name="Zhu H."/>
            <person name="Zhou G.P."/>
            <person name="Wang M."/>
            <person name="Wang L."/>
        </authorList>
    </citation>
    <scope>NUCLEOTIDE SEQUENCE [LARGE SCALE GENOMIC DNA]</scope>
    <source>
        <strain evidence="3">ATCC 90039 / CBS 2479 / JCM 2466 / KCTC 7840 / NCYC 2677 / UAMH 7654</strain>
    </source>
</reference>
<feature type="compositionally biased region" description="Basic and acidic residues" evidence="1">
    <location>
        <begin position="64"/>
        <end position="82"/>
    </location>
</feature>
<dbReference type="EMBL" id="ALBS01000211">
    <property type="protein sequence ID" value="EJT48177.1"/>
    <property type="molecule type" value="Genomic_DNA"/>
</dbReference>
<dbReference type="AlphaFoldDB" id="J6EZ87"/>
<feature type="compositionally biased region" description="Basic and acidic residues" evidence="1">
    <location>
        <begin position="294"/>
        <end position="313"/>
    </location>
</feature>
<feature type="compositionally biased region" description="Basic and acidic residues" evidence="1">
    <location>
        <begin position="327"/>
        <end position="345"/>
    </location>
</feature>
<dbReference type="OrthoDB" id="21513at2759"/>
<organism evidence="2 3">
    <name type="scientific">Trichosporon asahii var. asahii (strain ATCC 90039 / CBS 2479 / JCM 2466 / KCTC 7840 / NBRC 103889/ NCYC 2677 / UAMH 7654)</name>
    <name type="common">Yeast</name>
    <dbReference type="NCBI Taxonomy" id="1186058"/>
    <lineage>
        <taxon>Eukaryota</taxon>
        <taxon>Fungi</taxon>
        <taxon>Dikarya</taxon>
        <taxon>Basidiomycota</taxon>
        <taxon>Agaricomycotina</taxon>
        <taxon>Tremellomycetes</taxon>
        <taxon>Trichosporonales</taxon>
        <taxon>Trichosporonaceae</taxon>
        <taxon>Trichosporon</taxon>
    </lineage>
</organism>
<accession>J6EZ87</accession>
<feature type="compositionally biased region" description="Acidic residues" evidence="1">
    <location>
        <begin position="1"/>
        <end position="25"/>
    </location>
</feature>
<feature type="compositionally biased region" description="Basic and acidic residues" evidence="1">
    <location>
        <begin position="378"/>
        <end position="395"/>
    </location>
</feature>
<feature type="compositionally biased region" description="Polar residues" evidence="1">
    <location>
        <begin position="405"/>
        <end position="416"/>
    </location>
</feature>
<dbReference type="HOGENOM" id="CLU_558005_0_0_1"/>
<feature type="region of interest" description="Disordered" evidence="1">
    <location>
        <begin position="1"/>
        <end position="95"/>
    </location>
</feature>
<evidence type="ECO:0000313" key="3">
    <source>
        <dbReference type="Proteomes" id="UP000002748"/>
    </source>
</evidence>
<name>J6EZ87_TRIAS</name>
<gene>
    <name evidence="2" type="ORF">A1Q1_02881</name>
</gene>
<sequence>MHSLEYEEEYDDDLDDLFGEEEDPLFVDTRKPVATPGAGPSKPASAPAPALKPVKAKPITSGSDSRREEKFSASRRLDELRARKATIPPPPARGVPSLRNLAMSVILSNAPRIWDIGGLEYGLCAELLDQLPREQLAEIEGASEKAVQESEERKEQAMERVAARYKELDAQRASKRVVVMEGLVAPQKKRSGWSSWGGGGSHSLSGARRGASAAATYAQSGGNKALAKARAESNRARLALTKASGRFSGPPVVRTPRNEVAAQVEEAMFSNPYAGRAKVAQGPRIPRPRVPLPMERRSELPAHIKPEKVEAPGERFTLGSRAPRAPRPVEEREKGKGKHKEEVEPSKPTSFFEPKSRVLNAISDFKPLGSGSGSGSKRPRDDRVKSERNGKKVKVEEDDDIFGSSPANSPQHSPRNSPAPGVSTPRTASPVSRTGTQSPVPRTATASPSELTSGGTNTPPQRPLPMRPRKPQNLESVLFMKKKKPVKRP</sequence>
<dbReference type="Proteomes" id="UP000002748">
    <property type="component" value="Unassembled WGS sequence"/>
</dbReference>
<evidence type="ECO:0000256" key="1">
    <source>
        <dbReference type="SAM" id="MobiDB-lite"/>
    </source>
</evidence>
<evidence type="ECO:0000313" key="2">
    <source>
        <dbReference type="EMBL" id="EJT48177.1"/>
    </source>
</evidence>
<feature type="compositionally biased region" description="Basic residues" evidence="1">
    <location>
        <begin position="480"/>
        <end position="489"/>
    </location>
</feature>